<reference evidence="1" key="1">
    <citation type="journal article" date="2020" name="Nature">
        <title>Giant virus diversity and host interactions through global metagenomics.</title>
        <authorList>
            <person name="Schulz F."/>
            <person name="Roux S."/>
            <person name="Paez-Espino D."/>
            <person name="Jungbluth S."/>
            <person name="Walsh D.A."/>
            <person name="Denef V.J."/>
            <person name="McMahon K.D."/>
            <person name="Konstantinidis K.T."/>
            <person name="Eloe-Fadrosh E.A."/>
            <person name="Kyrpides N.C."/>
            <person name="Woyke T."/>
        </authorList>
    </citation>
    <scope>NUCLEOTIDE SEQUENCE</scope>
    <source>
        <strain evidence="1">GVMAG-M-3300025572-1</strain>
    </source>
</reference>
<dbReference type="AlphaFoldDB" id="A0A6C0IYF8"/>
<sequence length="90" mass="10073">MWRLLSGQVNRNCKVDRRKKCDSSGNSLITSIVVPGTNITSSETAFYRSESFPVTVLNEGPHCGSGRINWNFTSQLLRRSNNFLAFHPIG</sequence>
<accession>A0A6C0IYF8</accession>
<dbReference type="EMBL" id="MN740283">
    <property type="protein sequence ID" value="QHT97609.1"/>
    <property type="molecule type" value="Genomic_DNA"/>
</dbReference>
<evidence type="ECO:0000313" key="1">
    <source>
        <dbReference type="EMBL" id="QHT97609.1"/>
    </source>
</evidence>
<protein>
    <submittedName>
        <fullName evidence="1">Uncharacterized protein</fullName>
    </submittedName>
</protein>
<name>A0A6C0IYF8_9ZZZZ</name>
<proteinExistence type="predicted"/>
<organism evidence="1">
    <name type="scientific">viral metagenome</name>
    <dbReference type="NCBI Taxonomy" id="1070528"/>
    <lineage>
        <taxon>unclassified sequences</taxon>
        <taxon>metagenomes</taxon>
        <taxon>organismal metagenomes</taxon>
    </lineage>
</organism>